<dbReference type="InterPro" id="IPR000015">
    <property type="entry name" value="Fimb_usher"/>
</dbReference>
<evidence type="ECO:0000256" key="3">
    <source>
        <dbReference type="ARBA" id="ARBA00022448"/>
    </source>
</evidence>
<dbReference type="InterPro" id="IPR042186">
    <property type="entry name" value="FimD_plug_dom"/>
</dbReference>
<keyword evidence="14" id="KW-1185">Reference proteome</keyword>
<dbReference type="InterPro" id="IPR025949">
    <property type="entry name" value="PapC-like_C"/>
</dbReference>
<organism evidence="13 14">
    <name type="scientific">Buttiauxella agrestis ATCC 33320</name>
    <dbReference type="NCBI Taxonomy" id="1006004"/>
    <lineage>
        <taxon>Bacteria</taxon>
        <taxon>Pseudomonadati</taxon>
        <taxon>Pseudomonadota</taxon>
        <taxon>Gammaproteobacteria</taxon>
        <taxon>Enterobacterales</taxon>
        <taxon>Enterobacteriaceae</taxon>
        <taxon>Buttiauxella</taxon>
    </lineage>
</organism>
<keyword evidence="8" id="KW-0472">Membrane</keyword>
<evidence type="ECO:0000256" key="6">
    <source>
        <dbReference type="ARBA" id="ARBA00022692"/>
    </source>
</evidence>
<evidence type="ECO:0000256" key="5">
    <source>
        <dbReference type="ARBA" id="ARBA00022558"/>
    </source>
</evidence>
<comment type="similarity">
    <text evidence="2">Belongs to the fimbrial export usher family.</text>
</comment>
<dbReference type="EMBL" id="JMPI01000047">
    <property type="protein sequence ID" value="KFC79977.1"/>
    <property type="molecule type" value="Genomic_DNA"/>
</dbReference>
<evidence type="ECO:0000256" key="7">
    <source>
        <dbReference type="ARBA" id="ARBA00022729"/>
    </source>
</evidence>
<dbReference type="STRING" id="1006004.GBAG_2939"/>
<sequence>MLKEGVSHLHVFINGDKSYRLMPILLKKDKNSALQPCLTKSDYVALGVDISALRYRFSGSKADECVFIQQAAPESTSRLNPNQMALDITFPQAFMLRKNEDDILPSEWDEGIPALLVEYQYSGSKTDASSSGNDAQENYLNLVSGINLGAWRLRSLSSWQKSSGDEQHFDNIGTYIERTVPALKSEFSAGDTYTTADTFDSIKIKGIQLVTDTGMIPESQNGFAPVIHGIAKSNATVTVKEQGNTLTQINVTPGPFTIDNLSPVSSGGELDITIKESNGQETHLQQTYSAMQNLQREGALKYAFAVGHYHDKQSTGTPEKEDTERRYPDNSTPFEGHSESQQSNIAQYNLSYGLPWGLTLLNGLQMSDSHFFAENMGIGADLGILGAVSTDVTLSRAKKVNNDSTYSGKNIRISYSRHIDSTETDIQTSTRYASKEYATLEDAMTLDNNNKQKKYEYTLSVNQALIDSWSLYLSLNKNIYYDGSESDNYQAGLNFPVSKAQVSLSFSANKNEDSDSDFENDKQVALSVSIPLSVFSSHTQTITNMATSDLHGNTSFQTGLSGEALEYDQLAYSFQTGESFNHSQAENSQSSVNVAWTGNQGEADLGYAHETTQNKASWAVNGGLIVHSGGVTLGQYSTGAMALISTPGVSGAQIAGGTGLHTDYFGYAIKPDMSVYSRDDVAFDTNQSSAINNISSMSKSVIPTRDAIVLVPFETHPGENMMVTLLHHSEKIPFGAVARTAEDNQRVFYVGDKGQVYISGVKEKGTLSVTYDHGKTCLAKYDIADASRLGNFNIITLNCD</sequence>
<gene>
    <name evidence="13" type="ORF">GBAG_2939</name>
</gene>
<evidence type="ECO:0000256" key="1">
    <source>
        <dbReference type="ARBA" id="ARBA00004571"/>
    </source>
</evidence>
<dbReference type="PANTHER" id="PTHR30451:SF21">
    <property type="entry name" value="FIMBRIAL USHER DOMAIN-CONTAINING PROTEIN YDET-RELATED"/>
    <property type="match status" value="1"/>
</dbReference>
<evidence type="ECO:0000313" key="14">
    <source>
        <dbReference type="Proteomes" id="UP000028653"/>
    </source>
</evidence>
<dbReference type="GO" id="GO:0009279">
    <property type="term" value="C:cell outer membrane"/>
    <property type="evidence" value="ECO:0007669"/>
    <property type="project" value="UniProtKB-SubCell"/>
</dbReference>
<evidence type="ECO:0000256" key="9">
    <source>
        <dbReference type="ARBA" id="ARBA00023237"/>
    </source>
</evidence>
<keyword evidence="9" id="KW-0998">Cell outer membrane</keyword>
<accession>A0A085G8D2</accession>
<dbReference type="Gene3D" id="2.60.40.3110">
    <property type="match status" value="1"/>
</dbReference>
<feature type="region of interest" description="Disordered" evidence="10">
    <location>
        <begin position="311"/>
        <end position="342"/>
    </location>
</feature>
<dbReference type="Pfam" id="PF00577">
    <property type="entry name" value="Usher"/>
    <property type="match status" value="1"/>
</dbReference>
<evidence type="ECO:0000313" key="13">
    <source>
        <dbReference type="EMBL" id="KFC79977.1"/>
    </source>
</evidence>
<name>A0A085G8D2_9ENTR</name>
<dbReference type="GO" id="GO:0015473">
    <property type="term" value="F:fimbrial usher porin activity"/>
    <property type="evidence" value="ECO:0007669"/>
    <property type="project" value="InterPro"/>
</dbReference>
<evidence type="ECO:0000256" key="2">
    <source>
        <dbReference type="ARBA" id="ARBA00008064"/>
    </source>
</evidence>
<feature type="compositionally biased region" description="Basic and acidic residues" evidence="10">
    <location>
        <begin position="311"/>
        <end position="328"/>
    </location>
</feature>
<evidence type="ECO:0000259" key="12">
    <source>
        <dbReference type="Pfam" id="PF13954"/>
    </source>
</evidence>
<dbReference type="eggNOG" id="COG3188">
    <property type="taxonomic scope" value="Bacteria"/>
</dbReference>
<dbReference type="PANTHER" id="PTHR30451">
    <property type="entry name" value="OUTER MEMBRANE USHER PROTEIN"/>
    <property type="match status" value="1"/>
</dbReference>
<feature type="domain" description="PapC-like C-terminal" evidence="11">
    <location>
        <begin position="723"/>
        <end position="783"/>
    </location>
</feature>
<dbReference type="Pfam" id="PF13953">
    <property type="entry name" value="PapC_C"/>
    <property type="match status" value="1"/>
</dbReference>
<dbReference type="GO" id="GO:0009297">
    <property type="term" value="P:pilus assembly"/>
    <property type="evidence" value="ECO:0007669"/>
    <property type="project" value="InterPro"/>
</dbReference>
<dbReference type="Proteomes" id="UP000028653">
    <property type="component" value="Unassembled WGS sequence"/>
</dbReference>
<evidence type="ECO:0000256" key="4">
    <source>
        <dbReference type="ARBA" id="ARBA00022452"/>
    </source>
</evidence>
<dbReference type="AlphaFoldDB" id="A0A085G8D2"/>
<comment type="caution">
    <text evidence="13">The sequence shown here is derived from an EMBL/GenBank/DDBJ whole genome shotgun (WGS) entry which is preliminary data.</text>
</comment>
<dbReference type="RefSeq" id="WP_034497378.1">
    <property type="nucleotide sequence ID" value="NZ_JMPI01000047.1"/>
</dbReference>
<feature type="compositionally biased region" description="Polar residues" evidence="10">
    <location>
        <begin position="329"/>
        <end position="342"/>
    </location>
</feature>
<keyword evidence="5" id="KW-1029">Fimbrium biogenesis</keyword>
<dbReference type="SUPFAM" id="SSF141729">
    <property type="entry name" value="FimD N-terminal domain-like"/>
    <property type="match status" value="1"/>
</dbReference>
<keyword evidence="4" id="KW-1134">Transmembrane beta strand</keyword>
<feature type="domain" description="PapC N-terminal" evidence="12">
    <location>
        <begin position="4"/>
        <end position="122"/>
    </location>
</feature>
<comment type="subcellular location">
    <subcellularLocation>
        <location evidence="1">Cell outer membrane</location>
        <topology evidence="1">Multi-pass membrane protein</topology>
    </subcellularLocation>
</comment>
<keyword evidence="7" id="KW-0732">Signal</keyword>
<evidence type="ECO:0000256" key="10">
    <source>
        <dbReference type="SAM" id="MobiDB-lite"/>
    </source>
</evidence>
<keyword evidence="3" id="KW-0813">Transport</keyword>
<dbReference type="Gene3D" id="2.60.40.2070">
    <property type="match status" value="1"/>
</dbReference>
<dbReference type="InterPro" id="IPR025885">
    <property type="entry name" value="PapC_N"/>
</dbReference>
<dbReference type="Gene3D" id="2.60.40.2610">
    <property type="entry name" value="Outer membrane usher protein FimD, plug domain"/>
    <property type="match status" value="1"/>
</dbReference>
<dbReference type="Gene3D" id="3.10.20.410">
    <property type="match status" value="1"/>
</dbReference>
<dbReference type="InterPro" id="IPR043142">
    <property type="entry name" value="PapC-like_C_sf"/>
</dbReference>
<keyword evidence="6" id="KW-0812">Transmembrane</keyword>
<dbReference type="InterPro" id="IPR037224">
    <property type="entry name" value="PapC_N_sf"/>
</dbReference>
<evidence type="ECO:0000256" key="8">
    <source>
        <dbReference type="ARBA" id="ARBA00023136"/>
    </source>
</evidence>
<protein>
    <submittedName>
        <fullName evidence="13">FimD family fimbriae anchoring protein</fullName>
    </submittedName>
</protein>
<evidence type="ECO:0000259" key="11">
    <source>
        <dbReference type="Pfam" id="PF13953"/>
    </source>
</evidence>
<proteinExistence type="inferred from homology"/>
<reference evidence="13 14" key="1">
    <citation type="submission" date="2014-05" db="EMBL/GenBank/DDBJ databases">
        <title>ATOL: Assembling a taxonomically balanced genome-scale reconstruction of the evolutionary history of the Enterobacteriaceae.</title>
        <authorList>
            <person name="Plunkett G.III."/>
            <person name="Neeno-Eckwall E.C."/>
            <person name="Glasner J.D."/>
            <person name="Perna N.T."/>
        </authorList>
    </citation>
    <scope>NUCLEOTIDE SEQUENCE [LARGE SCALE GENOMIC DNA]</scope>
    <source>
        <strain evidence="13 14">ATCC 33320</strain>
    </source>
</reference>
<dbReference type="Pfam" id="PF13954">
    <property type="entry name" value="PapC_N"/>
    <property type="match status" value="1"/>
</dbReference>